<dbReference type="PANTHER" id="PTHR43591:SF24">
    <property type="entry name" value="2-METHOXY-6-POLYPRENYL-1,4-BENZOQUINOL METHYLASE, MITOCHONDRIAL"/>
    <property type="match status" value="1"/>
</dbReference>
<dbReference type="Pfam" id="PF08241">
    <property type="entry name" value="Methyltransf_11"/>
    <property type="match status" value="1"/>
</dbReference>
<keyword evidence="2" id="KW-0808">Transferase</keyword>
<dbReference type="SUPFAM" id="SSF53335">
    <property type="entry name" value="S-adenosyl-L-methionine-dependent methyltransferases"/>
    <property type="match status" value="1"/>
</dbReference>
<dbReference type="Gene3D" id="3.40.50.150">
    <property type="entry name" value="Vaccinia Virus protein VP39"/>
    <property type="match status" value="1"/>
</dbReference>
<evidence type="ECO:0000259" key="1">
    <source>
        <dbReference type="Pfam" id="PF08241"/>
    </source>
</evidence>
<dbReference type="AlphaFoldDB" id="F6BF72"/>
<organism evidence="3">
    <name type="scientific">Methanotorris igneus (strain DSM 5666 / JCM 11834 / Kol 5)</name>
    <dbReference type="NCBI Taxonomy" id="880724"/>
    <lineage>
        <taxon>Archaea</taxon>
        <taxon>Methanobacteriati</taxon>
        <taxon>Methanobacteriota</taxon>
        <taxon>Methanomada group</taxon>
        <taxon>Methanococci</taxon>
        <taxon>Methanococcales</taxon>
        <taxon>Methanocaldococcaceae</taxon>
        <taxon>Methanotorris</taxon>
    </lineage>
</organism>
<protein>
    <submittedName>
        <fullName evidence="2">Methyltransferase type 11</fullName>
    </submittedName>
</protein>
<dbReference type="InterPro" id="IPR013216">
    <property type="entry name" value="Methyltransf_11"/>
</dbReference>
<sequence length="293" mass="34026">MFLIYGVFKDFFPNYTKTCYKTVKYKYQILPIMEIIVINNINCDKMVNNIKEEIRAYWDFRSDSYDNSPGHSGFVDIWKTVLSEIFKRKMKILDVGCGTGFLSLILAELGHEVVGIDLSEGMLNKAREKAKNLGLDIEFMVGDAENLPFEDNTFDAVVNRHLLWTLPNPDKAIMEWARVVKRGGKVVVIDGKWRKNSFNESLRTIFRYLAVAIYEKRNPFQNMGYKEEVAKMLPFNGGTDAENIVKLFKNANLDEIKVNDLSWIKETQKKNLPLLYRLAWGNTHYYLVEGFKK</sequence>
<dbReference type="Proteomes" id="UP000009227">
    <property type="component" value="Chromosome"/>
</dbReference>
<dbReference type="CDD" id="cd02440">
    <property type="entry name" value="AdoMet_MTases"/>
    <property type="match status" value="1"/>
</dbReference>
<keyword evidence="3" id="KW-1185">Reference proteome</keyword>
<dbReference type="InterPro" id="IPR029063">
    <property type="entry name" value="SAM-dependent_MTases_sf"/>
</dbReference>
<proteinExistence type="predicted"/>
<dbReference type="STRING" id="880724.Metig_1407"/>
<evidence type="ECO:0000313" key="3">
    <source>
        <dbReference type="Proteomes" id="UP000009227"/>
    </source>
</evidence>
<name>F6BF72_METIK</name>
<dbReference type="GO" id="GO:0008757">
    <property type="term" value="F:S-adenosylmethionine-dependent methyltransferase activity"/>
    <property type="evidence" value="ECO:0007669"/>
    <property type="project" value="InterPro"/>
</dbReference>
<dbReference type="GO" id="GO:0032259">
    <property type="term" value="P:methylation"/>
    <property type="evidence" value="ECO:0007669"/>
    <property type="project" value="UniProtKB-KW"/>
</dbReference>
<gene>
    <name evidence="2" type="ordered locus">Metig_1407</name>
</gene>
<accession>F6BF72</accession>
<dbReference type="KEGG" id="mig:Metig_1407"/>
<keyword evidence="2" id="KW-0489">Methyltransferase</keyword>
<dbReference type="EMBL" id="CP002737">
    <property type="protein sequence ID" value="AEF96942.1"/>
    <property type="molecule type" value="Genomic_DNA"/>
</dbReference>
<evidence type="ECO:0000313" key="2">
    <source>
        <dbReference type="EMBL" id="AEF96942.1"/>
    </source>
</evidence>
<dbReference type="HOGENOM" id="CLU_037990_4_0_2"/>
<feature type="domain" description="Methyltransferase type 11" evidence="1">
    <location>
        <begin position="93"/>
        <end position="188"/>
    </location>
</feature>
<dbReference type="PANTHER" id="PTHR43591">
    <property type="entry name" value="METHYLTRANSFERASE"/>
    <property type="match status" value="1"/>
</dbReference>
<reference evidence="2 3" key="1">
    <citation type="submission" date="2011-05" db="EMBL/GenBank/DDBJ databases">
        <title>Complete sequence of Methanotorris igneus Kol 5.</title>
        <authorList>
            <consortium name="US DOE Joint Genome Institute"/>
            <person name="Lucas S."/>
            <person name="Han J."/>
            <person name="Lapidus A."/>
            <person name="Cheng J.-F."/>
            <person name="Goodwin L."/>
            <person name="Pitluck S."/>
            <person name="Peters L."/>
            <person name="Mikhailova N."/>
            <person name="Chertkov O."/>
            <person name="Han C."/>
            <person name="Tapia R."/>
            <person name="Land M."/>
            <person name="Hauser L."/>
            <person name="Kyrpides N."/>
            <person name="Ivanova N."/>
            <person name="Pagani I."/>
            <person name="Sieprawska-Lupa M."/>
            <person name="Whitman W."/>
            <person name="Woyke T."/>
        </authorList>
    </citation>
    <scope>NUCLEOTIDE SEQUENCE [LARGE SCALE GENOMIC DNA]</scope>
    <source>
        <strain evidence="3">DSM 5666 / JCM 11834 / Kol 5</strain>
    </source>
</reference>